<feature type="transmembrane region" description="Helical" evidence="1">
    <location>
        <begin position="6"/>
        <end position="29"/>
    </location>
</feature>
<keyword evidence="1" id="KW-1133">Transmembrane helix</keyword>
<protein>
    <submittedName>
        <fullName evidence="2">Uncharacterized protein</fullName>
    </submittedName>
</protein>
<evidence type="ECO:0000256" key="1">
    <source>
        <dbReference type="SAM" id="Phobius"/>
    </source>
</evidence>
<dbReference type="Proteomes" id="UP000624709">
    <property type="component" value="Unassembled WGS sequence"/>
</dbReference>
<reference evidence="2 3" key="1">
    <citation type="submission" date="2021-01" db="EMBL/GenBank/DDBJ databases">
        <title>Whole genome shotgun sequence of Actinoplanes palleronii NBRC 14916.</title>
        <authorList>
            <person name="Komaki H."/>
            <person name="Tamura T."/>
        </authorList>
    </citation>
    <scope>NUCLEOTIDE SEQUENCE [LARGE SCALE GENOMIC DNA]</scope>
    <source>
        <strain evidence="2 3">NBRC 14916</strain>
    </source>
</reference>
<proteinExistence type="predicted"/>
<comment type="caution">
    <text evidence="2">The sequence shown here is derived from an EMBL/GenBank/DDBJ whole genome shotgun (WGS) entry which is preliminary data.</text>
</comment>
<evidence type="ECO:0000313" key="3">
    <source>
        <dbReference type="Proteomes" id="UP000624709"/>
    </source>
</evidence>
<gene>
    <name evidence="2" type="ORF">Apa02nite_069320</name>
</gene>
<dbReference type="RefSeq" id="WP_203828807.1">
    <property type="nucleotide sequence ID" value="NZ_BAAATY010000018.1"/>
</dbReference>
<feature type="transmembrane region" description="Helical" evidence="1">
    <location>
        <begin position="148"/>
        <end position="171"/>
    </location>
</feature>
<sequence length="174" mass="17589">MTTHRLAQSVLYCSGLAVVSAASLGLAVLGRPATAVRLADGWQSRLGPPPALPARFGPAAGNALVGLLLGILAVIPLAMQVFFVARGVCYGWVDPGPYDTSWGGPTRAGAWAAHFLVGAVFAAAGLAALAGIAALHRRWTARLAGAPGGAWVLPVALVSGVAAAFLFVGWLGQI</sequence>
<keyword evidence="1" id="KW-0812">Transmembrane</keyword>
<name>A0ABQ4BJH3_9ACTN</name>
<feature type="transmembrane region" description="Helical" evidence="1">
    <location>
        <begin position="113"/>
        <end position="136"/>
    </location>
</feature>
<evidence type="ECO:0000313" key="2">
    <source>
        <dbReference type="EMBL" id="GIE70824.1"/>
    </source>
</evidence>
<accession>A0ABQ4BJH3</accession>
<keyword evidence="1" id="KW-0472">Membrane</keyword>
<keyword evidence="3" id="KW-1185">Reference proteome</keyword>
<feature type="transmembrane region" description="Helical" evidence="1">
    <location>
        <begin position="64"/>
        <end position="93"/>
    </location>
</feature>
<organism evidence="2 3">
    <name type="scientific">Actinoplanes palleronii</name>
    <dbReference type="NCBI Taxonomy" id="113570"/>
    <lineage>
        <taxon>Bacteria</taxon>
        <taxon>Bacillati</taxon>
        <taxon>Actinomycetota</taxon>
        <taxon>Actinomycetes</taxon>
        <taxon>Micromonosporales</taxon>
        <taxon>Micromonosporaceae</taxon>
        <taxon>Actinoplanes</taxon>
    </lineage>
</organism>
<dbReference type="EMBL" id="BOMS01000110">
    <property type="protein sequence ID" value="GIE70824.1"/>
    <property type="molecule type" value="Genomic_DNA"/>
</dbReference>